<dbReference type="OrthoDB" id="21421at2"/>
<feature type="domain" description="YchJ-like middle NTF2-like" evidence="2">
    <location>
        <begin position="36"/>
        <end position="130"/>
    </location>
</feature>
<dbReference type="Gene3D" id="3.10.450.50">
    <property type="match status" value="1"/>
</dbReference>
<dbReference type="InterPro" id="IPR032710">
    <property type="entry name" value="NTF2-like_dom_sf"/>
</dbReference>
<accession>A0A1M5K6J6</accession>
<evidence type="ECO:0000259" key="2">
    <source>
        <dbReference type="Pfam" id="PF17775"/>
    </source>
</evidence>
<proteinExistence type="inferred from homology"/>
<gene>
    <name evidence="3" type="ORF">SAMN04488068_0364</name>
</gene>
<dbReference type="InterPro" id="IPR023006">
    <property type="entry name" value="YchJ-like"/>
</dbReference>
<dbReference type="STRING" id="490188.SAMN04488068_0364"/>
<dbReference type="EMBL" id="FQWZ01000001">
    <property type="protein sequence ID" value="SHG47863.1"/>
    <property type="molecule type" value="Genomic_DNA"/>
</dbReference>
<protein>
    <recommendedName>
        <fullName evidence="1">UPF0225 protein SAMN04488068_0364</fullName>
    </recommendedName>
</protein>
<evidence type="ECO:0000256" key="1">
    <source>
        <dbReference type="HAMAP-Rule" id="MF_00612"/>
    </source>
</evidence>
<dbReference type="SUPFAM" id="SSF54427">
    <property type="entry name" value="NTF2-like"/>
    <property type="match status" value="1"/>
</dbReference>
<organism evidence="3 4">
    <name type="scientific">Hydrocarboniphaga daqingensis</name>
    <dbReference type="NCBI Taxonomy" id="490188"/>
    <lineage>
        <taxon>Bacteria</taxon>
        <taxon>Pseudomonadati</taxon>
        <taxon>Pseudomonadota</taxon>
        <taxon>Gammaproteobacteria</taxon>
        <taxon>Nevskiales</taxon>
        <taxon>Nevskiaceae</taxon>
        <taxon>Hydrocarboniphaga</taxon>
    </lineage>
</organism>
<reference evidence="3 4" key="1">
    <citation type="submission" date="2016-11" db="EMBL/GenBank/DDBJ databases">
        <authorList>
            <person name="Jaros S."/>
            <person name="Januszkiewicz K."/>
            <person name="Wedrychowicz H."/>
        </authorList>
    </citation>
    <scope>NUCLEOTIDE SEQUENCE [LARGE SCALE GENOMIC DNA]</scope>
    <source>
        <strain evidence="3 4">CGMCC 1.7049</strain>
    </source>
</reference>
<evidence type="ECO:0000313" key="3">
    <source>
        <dbReference type="EMBL" id="SHG47863.1"/>
    </source>
</evidence>
<dbReference type="PANTHER" id="PTHR33747">
    <property type="entry name" value="UPF0225 PROTEIN SCO1677"/>
    <property type="match status" value="1"/>
</dbReference>
<dbReference type="HAMAP" id="MF_00612">
    <property type="entry name" value="UPF0225"/>
    <property type="match status" value="1"/>
</dbReference>
<dbReference type="Pfam" id="PF17775">
    <property type="entry name" value="YchJ_M-like"/>
    <property type="match status" value="1"/>
</dbReference>
<name>A0A1M5K6J6_9GAMM</name>
<dbReference type="InterPro" id="IPR048469">
    <property type="entry name" value="YchJ-like_M"/>
</dbReference>
<dbReference type="RefSeq" id="WP_072893111.1">
    <property type="nucleotide sequence ID" value="NZ_FQWZ01000001.1"/>
</dbReference>
<dbReference type="Proteomes" id="UP000199758">
    <property type="component" value="Unassembled WGS sequence"/>
</dbReference>
<evidence type="ECO:0000313" key="4">
    <source>
        <dbReference type="Proteomes" id="UP000199758"/>
    </source>
</evidence>
<sequence length="133" mass="14917">MKRRPASPAPCPCDEQRRYADCCEPLHQGRVPAERADALMRSRYSAYALGLADYLLATWHSRTRPSALDLSPPQPHWLGLKLLGSDTAADGQAATVEFVARYRIGGASAQRMHERSRFEREDGAWRYVDGDVD</sequence>
<comment type="similarity">
    <text evidence="1">Belongs to the UPF0225 family.</text>
</comment>
<dbReference type="PANTHER" id="PTHR33747:SF1">
    <property type="entry name" value="ADENYLATE CYCLASE-ASSOCIATED CAP C-TERMINAL DOMAIN-CONTAINING PROTEIN"/>
    <property type="match status" value="1"/>
</dbReference>
<keyword evidence="4" id="KW-1185">Reference proteome</keyword>
<dbReference type="AlphaFoldDB" id="A0A1M5K6J6"/>